<keyword evidence="5 6" id="KW-0472">Membrane</keyword>
<reference evidence="7 8" key="1">
    <citation type="submission" date="2024-07" db="EMBL/GenBank/DDBJ databases">
        <authorList>
            <person name="Lee S."/>
            <person name="Kang M."/>
        </authorList>
    </citation>
    <scope>NUCLEOTIDE SEQUENCE [LARGE SCALE GENOMIC DNA]</scope>
    <source>
        <strain evidence="7 8">DS6</strain>
    </source>
</reference>
<sequence length="345" mass="35621">MAAITRVWRIPLVRHGVLGLLALVVMIFVLSQLSPFRNAQMATMAYLAIAAGGLTVLTGLSGQLSLGHGAFLAVGAYTSAYLLKDGDPPFPLVVVMLVSVVITVVVGAVVGVAAARLKGPYVAGATLALAVAVPALVRYAGGLGQEQGLHVVVPDVPRWFDDTIWQITGVDVDPTSYVAYLGWIALIVSYVLLANLMRSRTGRNWRALRDNDVAAEIAGITLGRSRVLAFVVSTAAAGLAGAVMALAVRVAAPSGFPVDLSLTLISAVVLGGLGSLTGALLGAALLTFLPQAVTSWGTSAGLSDVQAAELAPVVYGLIMMAVILLAPAGVVGSLRQLWQRRRGLV</sequence>
<feature type="transmembrane region" description="Helical" evidence="6">
    <location>
        <begin position="121"/>
        <end position="141"/>
    </location>
</feature>
<evidence type="ECO:0000313" key="7">
    <source>
        <dbReference type="EMBL" id="MEX0428110.1"/>
    </source>
</evidence>
<proteinExistence type="predicted"/>
<dbReference type="EMBL" id="JBFPJR010000016">
    <property type="protein sequence ID" value="MEX0428110.1"/>
    <property type="molecule type" value="Genomic_DNA"/>
</dbReference>
<feature type="transmembrane region" description="Helical" evidence="6">
    <location>
        <begin position="310"/>
        <end position="334"/>
    </location>
</feature>
<keyword evidence="4 6" id="KW-1133">Transmembrane helix</keyword>
<feature type="transmembrane region" description="Helical" evidence="6">
    <location>
        <begin position="177"/>
        <end position="196"/>
    </location>
</feature>
<feature type="transmembrane region" description="Helical" evidence="6">
    <location>
        <begin position="89"/>
        <end position="114"/>
    </location>
</feature>
<dbReference type="RefSeq" id="WP_367994078.1">
    <property type="nucleotide sequence ID" value="NZ_JBFPJR010000016.1"/>
</dbReference>
<evidence type="ECO:0000256" key="6">
    <source>
        <dbReference type="SAM" id="Phobius"/>
    </source>
</evidence>
<dbReference type="Proteomes" id="UP001556631">
    <property type="component" value="Unassembled WGS sequence"/>
</dbReference>
<evidence type="ECO:0000256" key="1">
    <source>
        <dbReference type="ARBA" id="ARBA00004651"/>
    </source>
</evidence>
<dbReference type="InterPro" id="IPR043428">
    <property type="entry name" value="LivM-like"/>
</dbReference>
<keyword evidence="2" id="KW-1003">Cell membrane</keyword>
<keyword evidence="3 6" id="KW-0812">Transmembrane</keyword>
<comment type="caution">
    <text evidence="7">The sequence shown here is derived from an EMBL/GenBank/DDBJ whole genome shotgun (WGS) entry which is preliminary data.</text>
</comment>
<dbReference type="CDD" id="cd06581">
    <property type="entry name" value="TM_PBP1_LivM_like"/>
    <property type="match status" value="1"/>
</dbReference>
<dbReference type="InterPro" id="IPR001851">
    <property type="entry name" value="ABC_transp_permease"/>
</dbReference>
<name>A0ABV3T1G4_9ACTN</name>
<organism evidence="7 8">
    <name type="scientific">Nocardioides eburneus</name>
    <dbReference type="NCBI Taxonomy" id="3231482"/>
    <lineage>
        <taxon>Bacteria</taxon>
        <taxon>Bacillati</taxon>
        <taxon>Actinomycetota</taxon>
        <taxon>Actinomycetes</taxon>
        <taxon>Propionibacteriales</taxon>
        <taxon>Nocardioidaceae</taxon>
        <taxon>Nocardioides</taxon>
    </lineage>
</organism>
<gene>
    <name evidence="7" type="ORF">AB3X52_10815</name>
</gene>
<evidence type="ECO:0000256" key="2">
    <source>
        <dbReference type="ARBA" id="ARBA00022475"/>
    </source>
</evidence>
<protein>
    <submittedName>
        <fullName evidence="7">Branched-chain amino acid ABC transporter permease</fullName>
    </submittedName>
</protein>
<dbReference type="PANTHER" id="PTHR30482">
    <property type="entry name" value="HIGH-AFFINITY BRANCHED-CHAIN AMINO ACID TRANSPORT SYSTEM PERMEASE"/>
    <property type="match status" value="1"/>
</dbReference>
<evidence type="ECO:0000256" key="4">
    <source>
        <dbReference type="ARBA" id="ARBA00022989"/>
    </source>
</evidence>
<feature type="transmembrane region" description="Helical" evidence="6">
    <location>
        <begin position="264"/>
        <end position="289"/>
    </location>
</feature>
<feature type="transmembrane region" description="Helical" evidence="6">
    <location>
        <begin position="39"/>
        <end position="57"/>
    </location>
</feature>
<keyword evidence="8" id="KW-1185">Reference proteome</keyword>
<evidence type="ECO:0000256" key="3">
    <source>
        <dbReference type="ARBA" id="ARBA00022692"/>
    </source>
</evidence>
<feature type="transmembrane region" description="Helical" evidence="6">
    <location>
        <begin position="12"/>
        <end position="33"/>
    </location>
</feature>
<evidence type="ECO:0000256" key="5">
    <source>
        <dbReference type="ARBA" id="ARBA00023136"/>
    </source>
</evidence>
<feature type="transmembrane region" description="Helical" evidence="6">
    <location>
        <begin position="227"/>
        <end position="252"/>
    </location>
</feature>
<comment type="subcellular location">
    <subcellularLocation>
        <location evidence="1">Cell membrane</location>
        <topology evidence="1">Multi-pass membrane protein</topology>
    </subcellularLocation>
</comment>
<dbReference type="PANTHER" id="PTHR30482:SF5">
    <property type="entry name" value="ABC TRANSPORTER PERMEASE PROTEIN"/>
    <property type="match status" value="1"/>
</dbReference>
<dbReference type="Pfam" id="PF02653">
    <property type="entry name" value="BPD_transp_2"/>
    <property type="match status" value="1"/>
</dbReference>
<accession>A0ABV3T1G4</accession>
<evidence type="ECO:0000313" key="8">
    <source>
        <dbReference type="Proteomes" id="UP001556631"/>
    </source>
</evidence>